<evidence type="ECO:0000313" key="1">
    <source>
        <dbReference type="EMBL" id="RCX15520.1"/>
    </source>
</evidence>
<keyword evidence="1" id="KW-0969">Cilium</keyword>
<keyword evidence="1" id="KW-0966">Cell projection</keyword>
<dbReference type="InterPro" id="IPR009384">
    <property type="entry name" value="SwrD-like"/>
</dbReference>
<dbReference type="PANTHER" id="PTHR39185:SF1">
    <property type="entry name" value="SWARMING MOTILITY PROTEIN SWRD"/>
    <property type="match status" value="1"/>
</dbReference>
<keyword evidence="2" id="KW-1185">Reference proteome</keyword>
<keyword evidence="1" id="KW-0282">Flagellum</keyword>
<protein>
    <submittedName>
        <fullName evidence="1">Flagellar protein FlbD</fullName>
    </submittedName>
</protein>
<dbReference type="Pfam" id="PF06289">
    <property type="entry name" value="FlbD"/>
    <property type="match status" value="1"/>
</dbReference>
<reference evidence="1 2" key="1">
    <citation type="submission" date="2018-07" db="EMBL/GenBank/DDBJ databases">
        <title>Genomic Encyclopedia of Type Strains, Phase IV (KMG-IV): sequencing the most valuable type-strain genomes for metagenomic binning, comparative biology and taxonomic classification.</title>
        <authorList>
            <person name="Goeker M."/>
        </authorList>
    </citation>
    <scope>NUCLEOTIDE SEQUENCE [LARGE SCALE GENOMIC DNA]</scope>
    <source>
        <strain evidence="1 2">DSM 27016</strain>
    </source>
</reference>
<dbReference type="Proteomes" id="UP000253034">
    <property type="component" value="Unassembled WGS sequence"/>
</dbReference>
<accession>A0A369B1H2</accession>
<comment type="caution">
    <text evidence="1">The sequence shown here is derived from an EMBL/GenBank/DDBJ whole genome shotgun (WGS) entry which is preliminary data.</text>
</comment>
<dbReference type="RefSeq" id="WP_114298170.1">
    <property type="nucleotide sequence ID" value="NZ_QPJT01000013.1"/>
</dbReference>
<evidence type="ECO:0000313" key="2">
    <source>
        <dbReference type="Proteomes" id="UP000253034"/>
    </source>
</evidence>
<dbReference type="EMBL" id="QPJT01000013">
    <property type="protein sequence ID" value="RCX15520.1"/>
    <property type="molecule type" value="Genomic_DNA"/>
</dbReference>
<dbReference type="OrthoDB" id="9799862at2"/>
<organism evidence="1 2">
    <name type="scientific">Anaerobacterium chartisolvens</name>
    <dbReference type="NCBI Taxonomy" id="1297424"/>
    <lineage>
        <taxon>Bacteria</taxon>
        <taxon>Bacillati</taxon>
        <taxon>Bacillota</taxon>
        <taxon>Clostridia</taxon>
        <taxon>Eubacteriales</taxon>
        <taxon>Oscillospiraceae</taxon>
        <taxon>Anaerobacterium</taxon>
    </lineage>
</organism>
<dbReference type="PANTHER" id="PTHR39185">
    <property type="entry name" value="SWARMING MOTILITY PROTEIN SWRD"/>
    <property type="match status" value="1"/>
</dbReference>
<name>A0A369B1H2_9FIRM</name>
<proteinExistence type="predicted"/>
<dbReference type="AlphaFoldDB" id="A0A369B1H2"/>
<sequence length="61" mass="6863">MIRLSRLNGSSFILNCELIETIEETPDSVITTINGKKLVVAESAEEIVLKVIEYKNRLSLK</sequence>
<gene>
    <name evidence="1" type="ORF">DFR58_113102</name>
</gene>